<protein>
    <submittedName>
        <fullName evidence="3">Uncharacterized protein</fullName>
    </submittedName>
</protein>
<sequence length="474" mass="52731">MNKAKAQARSRIKQRERESNVYPSSIPRLHETDEKEDKGEKQKHPSAKINTLFRRESIPVARKTTRDIAAKATTLFDRVPTEGLNQAEEPVKRTRHENLRRARVHKPLSTAVKVQPAKPVSHTRVSIHLLLLVIILAACWCLSPVGERLFRTQHIATPLPLLQTCAALRLPPSSPDFFSGPNASLAFSDPPALFRNRSYPLDTYESLSMIEDGDPSSPFLMSHLSNALHAKRLLNSDQTADFGRSWEVLSQYKNMLAVVGNSVADALDSASGSNHGVHSVNPLFSVANPFESLWSSFFLSRDPGTSPDLSGNNIITEIVLTLKTFSRTEQDLLYRFRQNLESTGNSAKAALFLARWYLRWSQNQLIAWKIAQTHSHRPVHVAAADKVLCELKAVEADLDESLAFVQPYASSGRSAQISGFAHYILPEGKVPNSDHGGGNAHRNELEQQCWEKLKGIGGFLRSTDAQAILRSTPR</sequence>
<name>A0A139H5A5_9PEZI</name>
<evidence type="ECO:0000256" key="2">
    <source>
        <dbReference type="SAM" id="Phobius"/>
    </source>
</evidence>
<keyword evidence="2" id="KW-0472">Membrane</keyword>
<reference evidence="3 4" key="1">
    <citation type="submission" date="2015-07" db="EMBL/GenBank/DDBJ databases">
        <title>Comparative genomics of the Sigatoka disease complex on banana suggests a link between parallel evolutionary changes in Pseudocercospora fijiensis and Pseudocercospora eumusae and increased virulence on the banana host.</title>
        <authorList>
            <person name="Chang T.-C."/>
            <person name="Salvucci A."/>
            <person name="Crous P.W."/>
            <person name="Stergiopoulos I."/>
        </authorList>
    </citation>
    <scope>NUCLEOTIDE SEQUENCE [LARGE SCALE GENOMIC DNA]</scope>
    <source>
        <strain evidence="3 4">CBS 114824</strain>
    </source>
</reference>
<proteinExistence type="predicted"/>
<comment type="caution">
    <text evidence="3">The sequence shown here is derived from an EMBL/GenBank/DDBJ whole genome shotgun (WGS) entry which is preliminary data.</text>
</comment>
<evidence type="ECO:0000313" key="4">
    <source>
        <dbReference type="Proteomes" id="UP000070133"/>
    </source>
</evidence>
<feature type="compositionally biased region" description="Basic residues" evidence="1">
    <location>
        <begin position="1"/>
        <end position="12"/>
    </location>
</feature>
<accession>A0A139H5A5</accession>
<keyword evidence="2" id="KW-0812">Transmembrane</keyword>
<evidence type="ECO:0000313" key="3">
    <source>
        <dbReference type="EMBL" id="KXS97653.1"/>
    </source>
</evidence>
<dbReference type="Proteomes" id="UP000070133">
    <property type="component" value="Unassembled WGS sequence"/>
</dbReference>
<feature type="region of interest" description="Disordered" evidence="1">
    <location>
        <begin position="1"/>
        <end position="49"/>
    </location>
</feature>
<feature type="transmembrane region" description="Helical" evidence="2">
    <location>
        <begin position="125"/>
        <end position="145"/>
    </location>
</feature>
<dbReference type="AlphaFoldDB" id="A0A139H5A5"/>
<keyword evidence="2" id="KW-1133">Transmembrane helix</keyword>
<evidence type="ECO:0000256" key="1">
    <source>
        <dbReference type="SAM" id="MobiDB-lite"/>
    </source>
</evidence>
<dbReference type="EMBL" id="LFZN01000137">
    <property type="protein sequence ID" value="KXS97653.1"/>
    <property type="molecule type" value="Genomic_DNA"/>
</dbReference>
<feature type="compositionally biased region" description="Basic and acidic residues" evidence="1">
    <location>
        <begin position="28"/>
        <end position="43"/>
    </location>
</feature>
<keyword evidence="4" id="KW-1185">Reference proteome</keyword>
<organism evidence="3 4">
    <name type="scientific">Pseudocercospora eumusae</name>
    <dbReference type="NCBI Taxonomy" id="321146"/>
    <lineage>
        <taxon>Eukaryota</taxon>
        <taxon>Fungi</taxon>
        <taxon>Dikarya</taxon>
        <taxon>Ascomycota</taxon>
        <taxon>Pezizomycotina</taxon>
        <taxon>Dothideomycetes</taxon>
        <taxon>Dothideomycetidae</taxon>
        <taxon>Mycosphaerellales</taxon>
        <taxon>Mycosphaerellaceae</taxon>
        <taxon>Pseudocercospora</taxon>
    </lineage>
</organism>
<dbReference type="OrthoDB" id="10405738at2759"/>
<gene>
    <name evidence="3" type="ORF">AC578_10568</name>
</gene>